<dbReference type="Proteomes" id="UP000317371">
    <property type="component" value="Unassembled WGS sequence"/>
</dbReference>
<accession>A0A540VJK8</accession>
<protein>
    <submittedName>
        <fullName evidence="2">PH domain-containing protein</fullName>
    </submittedName>
</protein>
<proteinExistence type="predicted"/>
<dbReference type="Pfam" id="PF03703">
    <property type="entry name" value="bPH_2"/>
    <property type="match status" value="1"/>
</dbReference>
<dbReference type="InterPro" id="IPR005182">
    <property type="entry name" value="YdbS-like_PH"/>
</dbReference>
<dbReference type="OrthoDB" id="155986at2"/>
<dbReference type="InParanoid" id="A0A540VJK8"/>
<organism evidence="2 3">
    <name type="scientific">Litorilinea aerophila</name>
    <dbReference type="NCBI Taxonomy" id="1204385"/>
    <lineage>
        <taxon>Bacteria</taxon>
        <taxon>Bacillati</taxon>
        <taxon>Chloroflexota</taxon>
        <taxon>Caldilineae</taxon>
        <taxon>Caldilineales</taxon>
        <taxon>Caldilineaceae</taxon>
        <taxon>Litorilinea</taxon>
    </lineage>
</organism>
<name>A0A540VJK8_9CHLR</name>
<evidence type="ECO:0000313" key="2">
    <source>
        <dbReference type="EMBL" id="TQE96947.1"/>
    </source>
</evidence>
<sequence length="182" mass="20593">MERDEIRKIVTAQFYQSLAESGVQIDAIPTTQLQAIVNALADSIFAAFDALEEEDSAAGARPRNAAPPAIDEPPEEVLWQGRPYLTIGVRYELTTQRIRIIRGILGKNIEEIELVRVRDTKVKQHLGERALNVGDITIYSTDPTTPELVLHNVKNPVEVRELIRKAALEEKNRRGLHYREEM</sequence>
<dbReference type="RefSeq" id="WP_141608932.1">
    <property type="nucleotide sequence ID" value="NZ_VIGC02000005.1"/>
</dbReference>
<comment type="caution">
    <text evidence="2">The sequence shown here is derived from an EMBL/GenBank/DDBJ whole genome shotgun (WGS) entry which is preliminary data.</text>
</comment>
<evidence type="ECO:0000313" key="3">
    <source>
        <dbReference type="Proteomes" id="UP000317371"/>
    </source>
</evidence>
<keyword evidence="3" id="KW-1185">Reference proteome</keyword>
<evidence type="ECO:0000259" key="1">
    <source>
        <dbReference type="Pfam" id="PF03703"/>
    </source>
</evidence>
<gene>
    <name evidence="2" type="ORF">FKZ61_04720</name>
</gene>
<feature type="domain" description="YdbS-like PH" evidence="1">
    <location>
        <begin position="89"/>
        <end position="163"/>
    </location>
</feature>
<dbReference type="AlphaFoldDB" id="A0A540VJK8"/>
<reference evidence="2 3" key="1">
    <citation type="submission" date="2019-06" db="EMBL/GenBank/DDBJ databases">
        <title>Genome sequence of Litorilinea aerophila BAA-2444.</title>
        <authorList>
            <person name="Maclea K.S."/>
            <person name="Maurais E.G."/>
            <person name="Iannazzi L.C."/>
        </authorList>
    </citation>
    <scope>NUCLEOTIDE SEQUENCE [LARGE SCALE GENOMIC DNA]</scope>
    <source>
        <strain evidence="2 3">ATCC BAA-2444</strain>
    </source>
</reference>
<dbReference type="EMBL" id="VIGC01000005">
    <property type="protein sequence ID" value="TQE96947.1"/>
    <property type="molecule type" value="Genomic_DNA"/>
</dbReference>